<dbReference type="InterPro" id="IPR013783">
    <property type="entry name" value="Ig-like_fold"/>
</dbReference>
<dbReference type="SUPFAM" id="SSF51445">
    <property type="entry name" value="(Trans)glycosidases"/>
    <property type="match status" value="1"/>
</dbReference>
<evidence type="ECO:0000256" key="1">
    <source>
        <dbReference type="ARBA" id="ARBA00008061"/>
    </source>
</evidence>
<keyword evidence="3" id="KW-0326">Glycosidase</keyword>
<dbReference type="RefSeq" id="WP_070099606.1">
    <property type="nucleotide sequence ID" value="NZ_CZAY01000001.1"/>
</dbReference>
<dbReference type="CDD" id="cd11234">
    <property type="entry name" value="E_set_GDE_N"/>
    <property type="match status" value="1"/>
</dbReference>
<dbReference type="Proteomes" id="UP000095485">
    <property type="component" value="Unassembled WGS sequence"/>
</dbReference>
<dbReference type="InterPro" id="IPR014756">
    <property type="entry name" value="Ig_E-set"/>
</dbReference>
<dbReference type="Gene3D" id="3.20.20.80">
    <property type="entry name" value="Glycosidases"/>
    <property type="match status" value="2"/>
</dbReference>
<dbReference type="EC" id="3.2.1.-" evidence="3"/>
<accession>A0A174JUQ1</accession>
<name>A0A174JUQ1_9FIRM</name>
<dbReference type="STRING" id="88431.ERS852423_01013"/>
<dbReference type="SMART" id="SM00642">
    <property type="entry name" value="Aamy"/>
    <property type="match status" value="1"/>
</dbReference>
<dbReference type="InterPro" id="IPR006047">
    <property type="entry name" value="GH13_cat_dom"/>
</dbReference>
<dbReference type="GO" id="GO:0005975">
    <property type="term" value="P:carbohydrate metabolic process"/>
    <property type="evidence" value="ECO:0007669"/>
    <property type="project" value="InterPro"/>
</dbReference>
<proteinExistence type="inferred from homology"/>
<keyword evidence="3" id="KW-0378">Hydrolase</keyword>
<dbReference type="InterPro" id="IPR017853">
    <property type="entry name" value="GH"/>
</dbReference>
<reference evidence="3 4" key="1">
    <citation type="submission" date="2015-09" db="EMBL/GenBank/DDBJ databases">
        <authorList>
            <consortium name="Pathogen Informatics"/>
        </authorList>
    </citation>
    <scope>NUCLEOTIDE SEQUENCE [LARGE SCALE GENOMIC DNA]</scope>
    <source>
        <strain evidence="3 4">2789STDY5834914</strain>
    </source>
</reference>
<dbReference type="GeneID" id="96227539"/>
<dbReference type="InterPro" id="IPR013780">
    <property type="entry name" value="Glyco_hydro_b"/>
</dbReference>
<dbReference type="SUPFAM" id="SSF81296">
    <property type="entry name" value="E set domains"/>
    <property type="match status" value="1"/>
</dbReference>
<dbReference type="SUPFAM" id="SSF51011">
    <property type="entry name" value="Glycosyl hydrolase domain"/>
    <property type="match status" value="1"/>
</dbReference>
<dbReference type="PANTHER" id="PTHR43002">
    <property type="entry name" value="GLYCOGEN DEBRANCHING ENZYME"/>
    <property type="match status" value="1"/>
</dbReference>
<gene>
    <name evidence="3" type="primary">glgX</name>
    <name evidence="3" type="ORF">ERS852526_00228</name>
</gene>
<sequence length="585" mass="67276">MREVQGYPLPLGVQISKDRVNFSIAVPADKDCQLLLYRTGRKKPCRQFDMKPMIGEVRCIALEDIEPGDYEYNYLINKEVVTDPYVKAIAGKERWGVKKELSEHEIRGRLQMSDYDWEGDHTLQIPYHQVIAYSLHIRGFTRHPSSKVKAKGTFQGVIEKLEYLKDLGINQIHCMPVYEFEECQIYRNYWGYGAGSYFAPKSAYSADGDGARGLKDMVKACHRSGIEVVLEMPFCTAADKMMMLECLRYYVMEYHIDGFILNPFVISTESVHADPFLKNTKIMEHELGFQTVMRRFLKGDEGMIHDVIYWLKHHSKEQGIFNYITDQNGFTLNDLVSYDAKHNEENGEHNQDGPDYNYSWNCGAEGPSRKKAVMELRNHQIFNAFFLLFLAQGTPCMLAGDEFGNSQKGNNNVYCQDNPIGWTDWRGLEKKKELHDFVKELIAFRKSHPILTPERELQGIDLSCCGVPDVSYHGEEAWQIPGEVSSRQLGVYYSGAQTKSEDCYVAYNMHWLEHVFALPALPKGYGWYVKATTERGMLDVPVLLKDQRKLELKERSVTVLTAERIVEVETKRNENITTLTDDQSS</sequence>
<protein>
    <submittedName>
        <fullName evidence="3">Glycogen debranching enzyme</fullName>
        <ecNumber evidence="3">3.2.1.-</ecNumber>
    </submittedName>
</protein>
<evidence type="ECO:0000313" key="4">
    <source>
        <dbReference type="Proteomes" id="UP000095485"/>
    </source>
</evidence>
<dbReference type="EMBL" id="CZAY01000001">
    <property type="protein sequence ID" value="CUP01358.1"/>
    <property type="molecule type" value="Genomic_DNA"/>
</dbReference>
<dbReference type="AlphaFoldDB" id="A0A174JUQ1"/>
<dbReference type="Gene3D" id="2.60.40.10">
    <property type="entry name" value="Immunoglobulins"/>
    <property type="match status" value="1"/>
</dbReference>
<dbReference type="OrthoDB" id="9761875at2"/>
<dbReference type="GO" id="GO:0016798">
    <property type="term" value="F:hydrolase activity, acting on glycosyl bonds"/>
    <property type="evidence" value="ECO:0007669"/>
    <property type="project" value="UniProtKB-KW"/>
</dbReference>
<organism evidence="3 4">
    <name type="scientific">Dorea longicatena</name>
    <dbReference type="NCBI Taxonomy" id="88431"/>
    <lineage>
        <taxon>Bacteria</taxon>
        <taxon>Bacillati</taxon>
        <taxon>Bacillota</taxon>
        <taxon>Clostridia</taxon>
        <taxon>Lachnospirales</taxon>
        <taxon>Lachnospiraceae</taxon>
        <taxon>Dorea</taxon>
    </lineage>
</organism>
<evidence type="ECO:0000259" key="2">
    <source>
        <dbReference type="SMART" id="SM00642"/>
    </source>
</evidence>
<comment type="similarity">
    <text evidence="1">Belongs to the glycosyl hydrolase 13 family.</text>
</comment>
<evidence type="ECO:0000313" key="3">
    <source>
        <dbReference type="EMBL" id="CUP01358.1"/>
    </source>
</evidence>
<feature type="domain" description="Glycosyl hydrolase family 13 catalytic" evidence="2">
    <location>
        <begin position="134"/>
        <end position="445"/>
    </location>
</feature>
<dbReference type="Gene3D" id="2.60.40.1180">
    <property type="entry name" value="Golgi alpha-mannosidase II"/>
    <property type="match status" value="1"/>
</dbReference>
<dbReference type="Pfam" id="PF00128">
    <property type="entry name" value="Alpha-amylase"/>
    <property type="match status" value="1"/>
</dbReference>